<feature type="compositionally biased region" description="Low complexity" evidence="1">
    <location>
        <begin position="145"/>
        <end position="160"/>
    </location>
</feature>
<dbReference type="AlphaFoldDB" id="A0AAD7TZS3"/>
<name>A0AAD7TZS3_9APHY</name>
<reference evidence="2" key="1">
    <citation type="submission" date="2022-11" db="EMBL/GenBank/DDBJ databases">
        <title>Genome Sequence of Cubamyces cubensis.</title>
        <authorList>
            <person name="Buettner E."/>
        </authorList>
    </citation>
    <scope>NUCLEOTIDE SEQUENCE</scope>
    <source>
        <strain evidence="2">MPL-01</strain>
    </source>
</reference>
<feature type="compositionally biased region" description="Basic and acidic residues" evidence="1">
    <location>
        <begin position="32"/>
        <end position="64"/>
    </location>
</feature>
<sequence>MQSRTQYGFLFQDHESHPEKKRAWNEDVQEDGNVKRQRVERSDGQGNDRRKSDAAVDLTRYREDQTGDDYSEEYILDGDALRWGDNDLEYTAIADAPESDAPMSDISDPLVAACQPPPTFFAVDDEDDVELDDQLKTDLLEYINSSTPGDSRPSSSPRAPVIMRPRWHSPGPSPLFQDHLVDQYVTDSRCAYGILCDSVKEDAEHPYSFHSFPKWRPQNGRISIVSPPRRRVLNNAIRRFKTDTIGLHKRLHYLRACAWRVG</sequence>
<dbReference type="EMBL" id="JAPEVG010000064">
    <property type="protein sequence ID" value="KAJ8488328.1"/>
    <property type="molecule type" value="Genomic_DNA"/>
</dbReference>
<feature type="region of interest" description="Disordered" evidence="1">
    <location>
        <begin position="1"/>
        <end position="64"/>
    </location>
</feature>
<proteinExistence type="predicted"/>
<feature type="region of interest" description="Disordered" evidence="1">
    <location>
        <begin position="142"/>
        <end position="162"/>
    </location>
</feature>
<accession>A0AAD7TZS3</accession>
<comment type="caution">
    <text evidence="2">The sequence shown here is derived from an EMBL/GenBank/DDBJ whole genome shotgun (WGS) entry which is preliminary data.</text>
</comment>
<keyword evidence="3" id="KW-1185">Reference proteome</keyword>
<dbReference type="Proteomes" id="UP001215151">
    <property type="component" value="Unassembled WGS sequence"/>
</dbReference>
<evidence type="ECO:0000313" key="3">
    <source>
        <dbReference type="Proteomes" id="UP001215151"/>
    </source>
</evidence>
<gene>
    <name evidence="2" type="ORF">ONZ51_g3633</name>
</gene>
<organism evidence="2 3">
    <name type="scientific">Trametes cubensis</name>
    <dbReference type="NCBI Taxonomy" id="1111947"/>
    <lineage>
        <taxon>Eukaryota</taxon>
        <taxon>Fungi</taxon>
        <taxon>Dikarya</taxon>
        <taxon>Basidiomycota</taxon>
        <taxon>Agaricomycotina</taxon>
        <taxon>Agaricomycetes</taxon>
        <taxon>Polyporales</taxon>
        <taxon>Polyporaceae</taxon>
        <taxon>Trametes</taxon>
    </lineage>
</organism>
<evidence type="ECO:0000256" key="1">
    <source>
        <dbReference type="SAM" id="MobiDB-lite"/>
    </source>
</evidence>
<feature type="compositionally biased region" description="Basic and acidic residues" evidence="1">
    <location>
        <begin position="12"/>
        <end position="25"/>
    </location>
</feature>
<protein>
    <submittedName>
        <fullName evidence="2">Uncharacterized protein</fullName>
    </submittedName>
</protein>
<evidence type="ECO:0000313" key="2">
    <source>
        <dbReference type="EMBL" id="KAJ8488328.1"/>
    </source>
</evidence>